<feature type="domain" description="HMA" evidence="3">
    <location>
        <begin position="1"/>
        <end position="60"/>
    </location>
</feature>
<dbReference type="PANTHER" id="PTHR22814">
    <property type="entry name" value="COPPER TRANSPORT PROTEIN ATOX1-RELATED"/>
    <property type="match status" value="1"/>
</dbReference>
<comment type="subcellular location">
    <subcellularLocation>
        <location evidence="1">Membrane</location>
        <topology evidence="1">Peripheral membrane protein</topology>
    </subcellularLocation>
</comment>
<evidence type="ECO:0000313" key="4">
    <source>
        <dbReference type="EMBL" id="MCD9638479.1"/>
    </source>
</evidence>
<accession>A0ABS8UVK7</accession>
<reference evidence="4 5" key="1">
    <citation type="journal article" date="2021" name="BMC Genomics">
        <title>Datura genome reveals duplications of psychoactive alkaloid biosynthetic genes and high mutation rate following tissue culture.</title>
        <authorList>
            <person name="Rajewski A."/>
            <person name="Carter-House D."/>
            <person name="Stajich J."/>
            <person name="Litt A."/>
        </authorList>
    </citation>
    <scope>NUCLEOTIDE SEQUENCE [LARGE SCALE GENOMIC DNA]</scope>
    <source>
        <strain evidence="4">AR-01</strain>
    </source>
</reference>
<dbReference type="InterPro" id="IPR006121">
    <property type="entry name" value="HMA_dom"/>
</dbReference>
<keyword evidence="5" id="KW-1185">Reference proteome</keyword>
<dbReference type="PANTHER" id="PTHR22814:SF294">
    <property type="entry name" value="HEAVY METAL-ASSOCIATED ISOPRENYLATED PLANT PROTEIN 27"/>
    <property type="match status" value="1"/>
</dbReference>
<dbReference type="EMBL" id="JACEIK010002706">
    <property type="protein sequence ID" value="MCD9638479.1"/>
    <property type="molecule type" value="Genomic_DNA"/>
</dbReference>
<protein>
    <submittedName>
        <fullName evidence="4">Heavy metal-associated isoprenylated plant protein 26</fullName>
    </submittedName>
</protein>
<sequence>MDCEGCVRRVRKSVEGMRGVTKVEVEPKKHKLTVTGYVDPDKVLRRVRYRTGKKAEFWPYVPGSRWIILYVRGVYDKKVRPDTSAMRMITRRHQALRGRAPLKSTILLPLVMKILRRA</sequence>
<dbReference type="PROSITE" id="PS50846">
    <property type="entry name" value="HMA_2"/>
    <property type="match status" value="1"/>
</dbReference>
<proteinExistence type="predicted"/>
<dbReference type="Proteomes" id="UP000823775">
    <property type="component" value="Unassembled WGS sequence"/>
</dbReference>
<dbReference type="SUPFAM" id="SSF55008">
    <property type="entry name" value="HMA, heavy metal-associated domain"/>
    <property type="match status" value="1"/>
</dbReference>
<dbReference type="InterPro" id="IPR036163">
    <property type="entry name" value="HMA_dom_sf"/>
</dbReference>
<evidence type="ECO:0000256" key="1">
    <source>
        <dbReference type="ARBA" id="ARBA00004170"/>
    </source>
</evidence>
<comment type="caution">
    <text evidence="4">The sequence shown here is derived from an EMBL/GenBank/DDBJ whole genome shotgun (WGS) entry which is preliminary data.</text>
</comment>
<name>A0ABS8UVK7_DATST</name>
<dbReference type="Gene3D" id="3.30.70.100">
    <property type="match status" value="1"/>
</dbReference>
<gene>
    <name evidence="4" type="primary">HIPP26_2</name>
    <name evidence="4" type="ORF">HAX54_022479</name>
</gene>
<evidence type="ECO:0000313" key="5">
    <source>
        <dbReference type="Proteomes" id="UP000823775"/>
    </source>
</evidence>
<dbReference type="Pfam" id="PF00403">
    <property type="entry name" value="HMA"/>
    <property type="match status" value="1"/>
</dbReference>
<organism evidence="4 5">
    <name type="scientific">Datura stramonium</name>
    <name type="common">Jimsonweed</name>
    <name type="synonym">Common thornapple</name>
    <dbReference type="NCBI Taxonomy" id="4076"/>
    <lineage>
        <taxon>Eukaryota</taxon>
        <taxon>Viridiplantae</taxon>
        <taxon>Streptophyta</taxon>
        <taxon>Embryophyta</taxon>
        <taxon>Tracheophyta</taxon>
        <taxon>Spermatophyta</taxon>
        <taxon>Magnoliopsida</taxon>
        <taxon>eudicotyledons</taxon>
        <taxon>Gunneridae</taxon>
        <taxon>Pentapetalae</taxon>
        <taxon>asterids</taxon>
        <taxon>lamiids</taxon>
        <taxon>Solanales</taxon>
        <taxon>Solanaceae</taxon>
        <taxon>Solanoideae</taxon>
        <taxon>Datureae</taxon>
        <taxon>Datura</taxon>
    </lineage>
</organism>
<evidence type="ECO:0000256" key="2">
    <source>
        <dbReference type="ARBA" id="ARBA00022723"/>
    </source>
</evidence>
<keyword evidence="2" id="KW-0479">Metal-binding</keyword>
<evidence type="ECO:0000259" key="3">
    <source>
        <dbReference type="PROSITE" id="PS50846"/>
    </source>
</evidence>
<dbReference type="CDD" id="cd00371">
    <property type="entry name" value="HMA"/>
    <property type="match status" value="1"/>
</dbReference>